<reference evidence="8 9" key="1">
    <citation type="submission" date="2021-02" db="EMBL/GenBank/DDBJ databases">
        <title>Genome assembly of Pseudopithomyces chartarum.</title>
        <authorList>
            <person name="Jauregui R."/>
            <person name="Singh J."/>
            <person name="Voisey C."/>
        </authorList>
    </citation>
    <scope>NUCLEOTIDE SEQUENCE [LARGE SCALE GENOMIC DNA]</scope>
    <source>
        <strain evidence="8 9">AGR01</strain>
    </source>
</reference>
<comment type="subcellular location">
    <subcellularLocation>
        <location evidence="1">Nucleus</location>
    </subcellularLocation>
</comment>
<dbReference type="GO" id="GO:0006384">
    <property type="term" value="P:transcription initiation at RNA polymerase III promoter"/>
    <property type="evidence" value="ECO:0007669"/>
    <property type="project" value="InterPro"/>
</dbReference>
<evidence type="ECO:0000256" key="2">
    <source>
        <dbReference type="ARBA" id="ARBA00006898"/>
    </source>
</evidence>
<evidence type="ECO:0000256" key="1">
    <source>
        <dbReference type="ARBA" id="ARBA00004123"/>
    </source>
</evidence>
<name>A0AAN6RIJ2_9PLEO</name>
<dbReference type="EMBL" id="WVTA01000003">
    <property type="protein sequence ID" value="KAK3214565.1"/>
    <property type="molecule type" value="Genomic_DNA"/>
</dbReference>
<evidence type="ECO:0000256" key="5">
    <source>
        <dbReference type="ARBA" id="ARBA00023163"/>
    </source>
</evidence>
<evidence type="ECO:0000256" key="6">
    <source>
        <dbReference type="ARBA" id="ARBA00023242"/>
    </source>
</evidence>
<protein>
    <recommendedName>
        <fullName evidence="3">DNA-directed RNA polymerase III subunit RPC9</fullName>
    </recommendedName>
</protein>
<dbReference type="Proteomes" id="UP001280581">
    <property type="component" value="Unassembled WGS sequence"/>
</dbReference>
<evidence type="ECO:0000256" key="4">
    <source>
        <dbReference type="ARBA" id="ARBA00022478"/>
    </source>
</evidence>
<dbReference type="InterPro" id="IPR038846">
    <property type="entry name" value="RPC9"/>
</dbReference>
<keyword evidence="4" id="KW-0240">DNA-directed RNA polymerase</keyword>
<evidence type="ECO:0000313" key="9">
    <source>
        <dbReference type="Proteomes" id="UP001280581"/>
    </source>
</evidence>
<dbReference type="AlphaFoldDB" id="A0AAN6RIJ2"/>
<accession>A0AAN6RIJ2</accession>
<feature type="region of interest" description="Disordered" evidence="7">
    <location>
        <begin position="243"/>
        <end position="285"/>
    </location>
</feature>
<keyword evidence="5" id="KW-0804">Transcription</keyword>
<dbReference type="Gene3D" id="1.20.1250.40">
    <property type="match status" value="1"/>
</dbReference>
<keyword evidence="9" id="KW-1185">Reference proteome</keyword>
<sequence length="285" mass="32924">MINPSSAIMHLRNKSFWASKQDYVFIDGAWRKIVLCRAPNVWQVYPGYAKPLTPKAALTNKKMFSGQASGTNKNTIKNPQSALLSNHEVYQHILSESQHYLHNEDNRINRDKTLSNVREILHDGLRYFEGDPSAPKDVAQFLNPSKEVSDWHPSRPMTLYKGPNSLLRALAPKYRLNKAEYLQIYNVRPTSRITLELIIEEATSRFSEEELDDMVDTIWKVIYEDEAQIPAGVEFKEMEKLPDEMLGDSRRKHKKKVKRKANDMVKKHGGREQLPTANRPATHRQ</sequence>
<keyword evidence="6" id="KW-0539">Nucleus</keyword>
<dbReference type="InterPro" id="IPR005574">
    <property type="entry name" value="Rpb4/RPC9"/>
</dbReference>
<dbReference type="InterPro" id="IPR038324">
    <property type="entry name" value="Rpb4/RPC9_sf"/>
</dbReference>
<evidence type="ECO:0000313" key="8">
    <source>
        <dbReference type="EMBL" id="KAK3214565.1"/>
    </source>
</evidence>
<comment type="similarity">
    <text evidence="2">Belongs to the eukaryotic RPC9 RNA polymerase subunit family.</text>
</comment>
<feature type="compositionally biased region" description="Basic residues" evidence="7">
    <location>
        <begin position="250"/>
        <end position="259"/>
    </location>
</feature>
<evidence type="ECO:0000256" key="7">
    <source>
        <dbReference type="SAM" id="MobiDB-lite"/>
    </source>
</evidence>
<dbReference type="SUPFAM" id="SSF47819">
    <property type="entry name" value="HRDC-like"/>
    <property type="match status" value="1"/>
</dbReference>
<dbReference type="GO" id="GO:0005666">
    <property type="term" value="C:RNA polymerase III complex"/>
    <property type="evidence" value="ECO:0007669"/>
    <property type="project" value="InterPro"/>
</dbReference>
<dbReference type="PANTHER" id="PTHR15561">
    <property type="entry name" value="CALCITONIN GENE-RELATED PEPTIDE-RECEPTOR COMPONENT PROTEIN"/>
    <property type="match status" value="1"/>
</dbReference>
<organism evidence="8 9">
    <name type="scientific">Pseudopithomyces chartarum</name>
    <dbReference type="NCBI Taxonomy" id="1892770"/>
    <lineage>
        <taxon>Eukaryota</taxon>
        <taxon>Fungi</taxon>
        <taxon>Dikarya</taxon>
        <taxon>Ascomycota</taxon>
        <taxon>Pezizomycotina</taxon>
        <taxon>Dothideomycetes</taxon>
        <taxon>Pleosporomycetidae</taxon>
        <taxon>Pleosporales</taxon>
        <taxon>Massarineae</taxon>
        <taxon>Didymosphaeriaceae</taxon>
        <taxon>Pseudopithomyces</taxon>
    </lineage>
</organism>
<gene>
    <name evidence="8" type="ORF">GRF29_19g572392</name>
</gene>
<proteinExistence type="inferred from homology"/>
<dbReference type="GO" id="GO:0000166">
    <property type="term" value="F:nucleotide binding"/>
    <property type="evidence" value="ECO:0007669"/>
    <property type="project" value="InterPro"/>
</dbReference>
<evidence type="ECO:0000256" key="3">
    <source>
        <dbReference type="ARBA" id="ARBA00016672"/>
    </source>
</evidence>
<dbReference type="Pfam" id="PF03874">
    <property type="entry name" value="RNA_pol_Rpb4"/>
    <property type="match status" value="1"/>
</dbReference>
<dbReference type="InterPro" id="IPR010997">
    <property type="entry name" value="HRDC-like_sf"/>
</dbReference>
<dbReference type="PANTHER" id="PTHR15561:SF0">
    <property type="entry name" value="DNA-DIRECTED RNA POLYMERASE III SUBUNIT RPC9"/>
    <property type="match status" value="1"/>
</dbReference>
<comment type="caution">
    <text evidence="8">The sequence shown here is derived from an EMBL/GenBank/DDBJ whole genome shotgun (WGS) entry which is preliminary data.</text>
</comment>